<dbReference type="RefSeq" id="WP_167982147.1">
    <property type="nucleotide sequence ID" value="NZ_JAATEJ010000004.1"/>
</dbReference>
<reference evidence="8 9" key="1">
    <citation type="submission" date="2020-03" db="EMBL/GenBank/DDBJ databases">
        <title>WGS of actinomycetes isolated from Thailand.</title>
        <authorList>
            <person name="Thawai C."/>
        </authorList>
    </citation>
    <scope>NUCLEOTIDE SEQUENCE [LARGE SCALE GENOMIC DNA]</scope>
    <source>
        <strain evidence="8 9">PRB2-1</strain>
    </source>
</reference>
<evidence type="ECO:0000256" key="5">
    <source>
        <dbReference type="SAM" id="MobiDB-lite"/>
    </source>
</evidence>
<protein>
    <submittedName>
        <fullName evidence="8">Sigma-70 family RNA polymerase sigma factor</fullName>
    </submittedName>
</protein>
<dbReference type="InterPro" id="IPR036388">
    <property type="entry name" value="WH-like_DNA-bd_sf"/>
</dbReference>
<comment type="similarity">
    <text evidence="1">Belongs to the sigma-70 factor family. ECF subfamily.</text>
</comment>
<dbReference type="InterPro" id="IPR007627">
    <property type="entry name" value="RNA_pol_sigma70_r2"/>
</dbReference>
<dbReference type="Gene3D" id="1.10.1740.10">
    <property type="match status" value="1"/>
</dbReference>
<dbReference type="InterPro" id="IPR013325">
    <property type="entry name" value="RNA_pol_sigma_r2"/>
</dbReference>
<dbReference type="CDD" id="cd06171">
    <property type="entry name" value="Sigma70_r4"/>
    <property type="match status" value="1"/>
</dbReference>
<comment type="caution">
    <text evidence="8">The sequence shown here is derived from an EMBL/GenBank/DDBJ whole genome shotgun (WGS) entry which is preliminary data.</text>
</comment>
<gene>
    <name evidence="8" type="ORF">HCN08_07650</name>
</gene>
<feature type="domain" description="RNA polymerase sigma factor 70 region 4 type 2" evidence="7">
    <location>
        <begin position="127"/>
        <end position="178"/>
    </location>
</feature>
<evidence type="ECO:0000313" key="8">
    <source>
        <dbReference type="EMBL" id="NJP43274.1"/>
    </source>
</evidence>
<evidence type="ECO:0000259" key="7">
    <source>
        <dbReference type="Pfam" id="PF08281"/>
    </source>
</evidence>
<dbReference type="PANTHER" id="PTHR43133">
    <property type="entry name" value="RNA POLYMERASE ECF-TYPE SIGMA FACTO"/>
    <property type="match status" value="1"/>
</dbReference>
<feature type="domain" description="RNA polymerase sigma-70 region 2" evidence="6">
    <location>
        <begin position="27"/>
        <end position="92"/>
    </location>
</feature>
<dbReference type="NCBIfam" id="TIGR02937">
    <property type="entry name" value="sigma70-ECF"/>
    <property type="match status" value="1"/>
</dbReference>
<dbReference type="InterPro" id="IPR013324">
    <property type="entry name" value="RNA_pol_sigma_r3/r4-like"/>
</dbReference>
<name>A0ABX0ZN66_9ACTN</name>
<dbReference type="InterPro" id="IPR039425">
    <property type="entry name" value="RNA_pol_sigma-70-like"/>
</dbReference>
<evidence type="ECO:0000256" key="4">
    <source>
        <dbReference type="ARBA" id="ARBA00023163"/>
    </source>
</evidence>
<feature type="region of interest" description="Disordered" evidence="5">
    <location>
        <begin position="91"/>
        <end position="113"/>
    </location>
</feature>
<dbReference type="SUPFAM" id="SSF88946">
    <property type="entry name" value="Sigma2 domain of RNA polymerase sigma factors"/>
    <property type="match status" value="1"/>
</dbReference>
<proteinExistence type="inferred from homology"/>
<dbReference type="Pfam" id="PF08281">
    <property type="entry name" value="Sigma70_r4_2"/>
    <property type="match status" value="1"/>
</dbReference>
<evidence type="ECO:0000256" key="1">
    <source>
        <dbReference type="ARBA" id="ARBA00010641"/>
    </source>
</evidence>
<dbReference type="InterPro" id="IPR014284">
    <property type="entry name" value="RNA_pol_sigma-70_dom"/>
</dbReference>
<sequence>MGIASDRDALLLARVRAGDDAALAAVYDEHAGLVYGLARRVTRDEELARDITQEVFAYFWEKPDRVDLARGALRSYLALLAHRRAVDEVRRSEARSRAESASGAPDEEEGPEARVVAEAARSWGGQRVSELVGTLPAEQREAVQLAYYEGLTYVQVARALGIPEGTAKYRLRAALARLRTHLTDEAREAIS</sequence>
<keyword evidence="9" id="KW-1185">Reference proteome</keyword>
<organism evidence="8 9">
    <name type="scientific">Actinacidiphila epipremni</name>
    <dbReference type="NCBI Taxonomy" id="2053013"/>
    <lineage>
        <taxon>Bacteria</taxon>
        <taxon>Bacillati</taxon>
        <taxon>Actinomycetota</taxon>
        <taxon>Actinomycetes</taxon>
        <taxon>Kitasatosporales</taxon>
        <taxon>Streptomycetaceae</taxon>
        <taxon>Actinacidiphila</taxon>
    </lineage>
</organism>
<dbReference type="Gene3D" id="1.10.10.10">
    <property type="entry name" value="Winged helix-like DNA-binding domain superfamily/Winged helix DNA-binding domain"/>
    <property type="match status" value="1"/>
</dbReference>
<accession>A0ABX0ZN66</accession>
<dbReference type="PANTHER" id="PTHR43133:SF62">
    <property type="entry name" value="RNA POLYMERASE SIGMA FACTOR SIGZ"/>
    <property type="match status" value="1"/>
</dbReference>
<dbReference type="Pfam" id="PF04542">
    <property type="entry name" value="Sigma70_r2"/>
    <property type="match status" value="1"/>
</dbReference>
<keyword evidence="3" id="KW-0731">Sigma factor</keyword>
<evidence type="ECO:0000256" key="2">
    <source>
        <dbReference type="ARBA" id="ARBA00023015"/>
    </source>
</evidence>
<dbReference type="Proteomes" id="UP000734511">
    <property type="component" value="Unassembled WGS sequence"/>
</dbReference>
<evidence type="ECO:0000259" key="6">
    <source>
        <dbReference type="Pfam" id="PF04542"/>
    </source>
</evidence>
<keyword evidence="4" id="KW-0804">Transcription</keyword>
<keyword evidence="2" id="KW-0805">Transcription regulation</keyword>
<dbReference type="InterPro" id="IPR013249">
    <property type="entry name" value="RNA_pol_sigma70_r4_t2"/>
</dbReference>
<dbReference type="EMBL" id="JAATEJ010000004">
    <property type="protein sequence ID" value="NJP43274.1"/>
    <property type="molecule type" value="Genomic_DNA"/>
</dbReference>
<dbReference type="SUPFAM" id="SSF88659">
    <property type="entry name" value="Sigma3 and sigma4 domains of RNA polymerase sigma factors"/>
    <property type="match status" value="1"/>
</dbReference>
<evidence type="ECO:0000313" key="9">
    <source>
        <dbReference type="Proteomes" id="UP000734511"/>
    </source>
</evidence>
<evidence type="ECO:0000256" key="3">
    <source>
        <dbReference type="ARBA" id="ARBA00023082"/>
    </source>
</evidence>